<name>A0A1T4VCW0_9FIRM</name>
<reference evidence="1 2" key="1">
    <citation type="submission" date="2017-02" db="EMBL/GenBank/DDBJ databases">
        <authorList>
            <person name="Peterson S.W."/>
        </authorList>
    </citation>
    <scope>NUCLEOTIDE SEQUENCE [LARGE SCALE GENOMIC DNA]</scope>
    <source>
        <strain evidence="1 2">ATCC 35992</strain>
    </source>
</reference>
<dbReference type="RefSeq" id="WP_278286350.1">
    <property type="nucleotide sequence ID" value="NZ_FUXZ01000004.1"/>
</dbReference>
<proteinExistence type="predicted"/>
<evidence type="ECO:0000313" key="1">
    <source>
        <dbReference type="EMBL" id="SKA62794.1"/>
    </source>
</evidence>
<keyword evidence="2" id="KW-1185">Reference proteome</keyword>
<dbReference type="Proteomes" id="UP000190814">
    <property type="component" value="Unassembled WGS sequence"/>
</dbReference>
<accession>A0A1T4VCW0</accession>
<protein>
    <submittedName>
        <fullName evidence="1">Uncharacterized protein</fullName>
    </submittedName>
</protein>
<gene>
    <name evidence="1" type="ORF">SAMN02745111_00702</name>
</gene>
<dbReference type="AlphaFoldDB" id="A0A1T4VCW0"/>
<dbReference type="EMBL" id="FUXZ01000004">
    <property type="protein sequence ID" value="SKA62794.1"/>
    <property type="molecule type" value="Genomic_DNA"/>
</dbReference>
<evidence type="ECO:0000313" key="2">
    <source>
        <dbReference type="Proteomes" id="UP000190814"/>
    </source>
</evidence>
<organism evidence="1 2">
    <name type="scientific">Eubacterium uniforme</name>
    <dbReference type="NCBI Taxonomy" id="39495"/>
    <lineage>
        <taxon>Bacteria</taxon>
        <taxon>Bacillati</taxon>
        <taxon>Bacillota</taxon>
        <taxon>Clostridia</taxon>
        <taxon>Eubacteriales</taxon>
        <taxon>Eubacteriaceae</taxon>
        <taxon>Eubacterium</taxon>
    </lineage>
</organism>
<sequence>MSVVEKFKNEYFNEYFREKDNTPYLRLFDSKIFIISFNSL</sequence>